<comment type="caution">
    <text evidence="5">The sequence shown here is derived from an EMBL/GenBank/DDBJ whole genome shotgun (WGS) entry which is preliminary data.</text>
</comment>
<dbReference type="PANTHER" id="PTHR20920">
    <property type="entry name" value="RPE-SPONDIN"/>
    <property type="match status" value="1"/>
</dbReference>
<evidence type="ECO:0000256" key="2">
    <source>
        <dbReference type="ARBA" id="ARBA00023157"/>
    </source>
</evidence>
<dbReference type="InterPro" id="IPR036383">
    <property type="entry name" value="TSP1_rpt_sf"/>
</dbReference>
<dbReference type="InterPro" id="IPR039942">
    <property type="entry name" value="SBSPO"/>
</dbReference>
<feature type="domain" description="Spondin-like TSP1" evidence="4">
    <location>
        <begin position="1114"/>
        <end position="1167"/>
    </location>
</feature>
<accession>A0ABP0KL04</accession>
<evidence type="ECO:0000256" key="1">
    <source>
        <dbReference type="ARBA" id="ARBA00022729"/>
    </source>
</evidence>
<gene>
    <name evidence="5" type="ORF">CCMP2556_LOCUS16785</name>
</gene>
<evidence type="ECO:0000256" key="3">
    <source>
        <dbReference type="ARBA" id="ARBA00023180"/>
    </source>
</evidence>
<dbReference type="SMART" id="SM00209">
    <property type="entry name" value="TSP1"/>
    <property type="match status" value="18"/>
</dbReference>
<dbReference type="Pfam" id="PF00090">
    <property type="entry name" value="TSP_1"/>
    <property type="match status" value="10"/>
</dbReference>
<dbReference type="InterPro" id="IPR044004">
    <property type="entry name" value="TSP1_spondin_dom"/>
</dbReference>
<keyword evidence="6" id="KW-1185">Reference proteome</keyword>
<keyword evidence="2" id="KW-1015">Disulfide bond</keyword>
<evidence type="ECO:0000259" key="4">
    <source>
        <dbReference type="Pfam" id="PF19028"/>
    </source>
</evidence>
<evidence type="ECO:0000313" key="5">
    <source>
        <dbReference type="EMBL" id="CAK9027506.1"/>
    </source>
</evidence>
<feature type="domain" description="Spondin-like TSP1" evidence="4">
    <location>
        <begin position="1056"/>
        <end position="1109"/>
    </location>
</feature>
<dbReference type="PROSITE" id="PS50092">
    <property type="entry name" value="TSP1"/>
    <property type="match status" value="17"/>
</dbReference>
<name>A0ABP0KL04_9DINO</name>
<feature type="domain" description="Spondin-like TSP1" evidence="4">
    <location>
        <begin position="591"/>
        <end position="643"/>
    </location>
</feature>
<dbReference type="Pfam" id="PF19028">
    <property type="entry name" value="TSP1_spondin"/>
    <property type="match status" value="7"/>
</dbReference>
<feature type="domain" description="Spondin-like TSP1" evidence="4">
    <location>
        <begin position="288"/>
        <end position="340"/>
    </location>
</feature>
<keyword evidence="1" id="KW-0732">Signal</keyword>
<feature type="domain" description="Spondin-like TSP1" evidence="4">
    <location>
        <begin position="348"/>
        <end position="400"/>
    </location>
</feature>
<evidence type="ECO:0000313" key="6">
    <source>
        <dbReference type="Proteomes" id="UP001642484"/>
    </source>
</evidence>
<reference evidence="5 6" key="1">
    <citation type="submission" date="2024-02" db="EMBL/GenBank/DDBJ databases">
        <authorList>
            <person name="Chen Y."/>
            <person name="Shah S."/>
            <person name="Dougan E. K."/>
            <person name="Thang M."/>
            <person name="Chan C."/>
        </authorList>
    </citation>
    <scope>NUCLEOTIDE SEQUENCE [LARGE SCALE GENOMIC DNA]</scope>
</reference>
<dbReference type="SUPFAM" id="SSF82895">
    <property type="entry name" value="TSP-1 type 1 repeat"/>
    <property type="match status" value="17"/>
</dbReference>
<proteinExistence type="predicted"/>
<keyword evidence="3" id="KW-0325">Glycoprotein</keyword>
<feature type="domain" description="Spondin-like TSP1" evidence="4">
    <location>
        <begin position="405"/>
        <end position="458"/>
    </location>
</feature>
<dbReference type="Gene3D" id="2.20.100.10">
    <property type="entry name" value="Thrombospondin type-1 (TSP1) repeat"/>
    <property type="match status" value="17"/>
</dbReference>
<organism evidence="5 6">
    <name type="scientific">Durusdinium trenchii</name>
    <dbReference type="NCBI Taxonomy" id="1381693"/>
    <lineage>
        <taxon>Eukaryota</taxon>
        <taxon>Sar</taxon>
        <taxon>Alveolata</taxon>
        <taxon>Dinophyceae</taxon>
        <taxon>Suessiales</taxon>
        <taxon>Symbiodiniaceae</taxon>
        <taxon>Durusdinium</taxon>
    </lineage>
</organism>
<dbReference type="Proteomes" id="UP001642484">
    <property type="component" value="Unassembled WGS sequence"/>
</dbReference>
<dbReference type="PANTHER" id="PTHR20920:SF5">
    <property type="entry name" value="SMB DOMAIN-CONTAINING PROTEIN"/>
    <property type="match status" value="1"/>
</dbReference>
<dbReference type="EMBL" id="CAXAMN010009036">
    <property type="protein sequence ID" value="CAK9027506.1"/>
    <property type="molecule type" value="Genomic_DNA"/>
</dbReference>
<dbReference type="InterPro" id="IPR000884">
    <property type="entry name" value="TSP1_rpt"/>
</dbReference>
<sequence length="1265" mass="140721">MATHQAMYRFFLVSATLPLGNSLSRELESPSDFEFQRECTGYDEEWARCPDLGDCAGSCVPRDCQFSPWQDWYSSGGCTGLRYRRRYVNLPNNECGYPCIGPTVESERQRSGTVDCEELFDCSLSAWSSWTSCNSSLDQSIRHRIIEEPASPDGNPCSGPLNETKACFEDNAPESCLWTLWSQWGRCSFSCGDGRRTRMRRIQAESDPGGLPCWGASLENGACNNGDCAPTDCRLNPWSPWSECEALNTQRYRRRSVEIAPSNGGRACDLYLIMTVACSAPSTEGEECEIGLWSQWSDCSKTCGGGQMYRKRELLKPNTKGGYCHHAVLQQAEPCGMDPCRAVGPADCKFEHWGTWSNCDVACGRGSRERYRKIAVFAMDSGRGCEGATQELSSCQLQDCEVVDCQWSEWYEWSVCSASCDGGTKRRNRNVAVAPQNGGSLCVPYDKSEMAPCNTMSCDEACLNGEWASWSPWTTCSATCDVAYKSRRRDVAVQPSRCGKPAVGLREDYKVCANLQPCNLNQDCQLGAWNVWSECSCSCFGIRERNRVIERFASGDGLSCNGTVKEIVPCNPGLGEDRDPHCGNSKRVQNCVIAEWDDWTVCSATCGGGQKERSRRILQESANGGEPCSDFLAEIESCGEEHCPESGCHDCLWSEWTHWGSCSKCGGQRFRYRNILQMPNYCGKRCEPTDAKEAGPCESKCDEEVYCSWTEWSKSESCNKCGVASSTRNRALGLMPYASGSLFLAVDQSACAGTQLNVTECPDIEECEPCIPEDCTFSDWSDWQDPTCLGLCERHRIINKHNNDCGTGCEGPILDTKVCPATCQKTQDCEVSDWSDWEGCDRTLGGTLRLQMDRKRDVVKMPMNGGMPCTGELVQTMGCPKIPQNCILAPWSSWSTCSTRCVTGWQTRQRSVEQPAKHGGDSCIGPLFEIDICLGSNPECRQSGKEDCKWSPWEQWSHCGYNGQMSRKRRIVQLPSVFGEACEGALHETAWCDSERVDCDVSPWSEWDDCDKSCDGGQSHRHREVHRYPSGGGDPCPHELMETAGCNSQSCSGHDCVFSDWTAWGYCSKTCGVGQQTRSRTIIYERGIDGHGCYDSLGEVKECMNAEECTARDCVWGSWSEWSYCSRSCAGGMRTRTRHIQTVPNKHGRQCDAEIKEAVEPCNTQKCSESDCTDGAWGQWSDWAPCSVSCARGITFRKRHVNHTASDCGNFPPGKSLETRVCEVNVPCVPDRDCEFEAWDLWGALLRTLRWNSGKITGCQTLWTW</sequence>
<protein>
    <recommendedName>
        <fullName evidence="4">Spondin-like TSP1 domain-containing protein</fullName>
    </recommendedName>
</protein>
<feature type="domain" description="Spondin-like TSP1" evidence="4">
    <location>
        <begin position="999"/>
        <end position="1051"/>
    </location>
</feature>